<dbReference type="EMBL" id="JANBUL010000036">
    <property type="protein sequence ID" value="KAJ2783928.1"/>
    <property type="molecule type" value="Genomic_DNA"/>
</dbReference>
<evidence type="ECO:0000256" key="11">
    <source>
        <dbReference type="ARBA" id="ARBA00048184"/>
    </source>
</evidence>
<evidence type="ECO:0000256" key="2">
    <source>
        <dbReference type="ARBA" id="ARBA00006962"/>
    </source>
</evidence>
<sequence length="166" mass="17668">MSVYVTVGSTGFDALVQAVCAPEFMRALGGRGFWRLVVQCGASLARFEPPPAVREEFGVTATALAYVDRPQWHIEQADLVICHAGAGSILDALRAGKPTIAVPNRALADDHQRELARELARGGYLAVAEPEDLAQAVSAGAYAGLQPYPRADPRPIGDILDEETAL</sequence>
<keyword evidence="7 12" id="KW-0808">Transferase</keyword>
<keyword evidence="15" id="KW-1185">Reference proteome</keyword>
<keyword evidence="8 12" id="KW-0256">Endoplasmic reticulum</keyword>
<keyword evidence="6 12" id="KW-0328">Glycosyltransferase</keyword>
<accession>A0A9W8HDT5</accession>
<evidence type="ECO:0000256" key="8">
    <source>
        <dbReference type="ARBA" id="ARBA00022824"/>
    </source>
</evidence>
<evidence type="ECO:0000256" key="10">
    <source>
        <dbReference type="ARBA" id="ARBA00032061"/>
    </source>
</evidence>
<dbReference type="Gene3D" id="3.40.50.2000">
    <property type="entry name" value="Glycogen Phosphorylase B"/>
    <property type="match status" value="1"/>
</dbReference>
<feature type="domain" description="Glycosyl transferase family 28 C-terminal" evidence="13">
    <location>
        <begin position="3"/>
        <end position="149"/>
    </location>
</feature>
<evidence type="ECO:0000256" key="7">
    <source>
        <dbReference type="ARBA" id="ARBA00022679"/>
    </source>
</evidence>
<evidence type="ECO:0000256" key="6">
    <source>
        <dbReference type="ARBA" id="ARBA00022676"/>
    </source>
</evidence>
<comment type="function">
    <text evidence="9 12">Involved in protein N-glycosylation. Essential for the second step of the dolichol-linked oligosaccharide pathway.</text>
</comment>
<evidence type="ECO:0000313" key="15">
    <source>
        <dbReference type="Proteomes" id="UP001140217"/>
    </source>
</evidence>
<dbReference type="SUPFAM" id="SSF53756">
    <property type="entry name" value="UDP-Glycosyltransferase/glycogen phosphorylase"/>
    <property type="match status" value="1"/>
</dbReference>
<name>A0A9W8HDT5_9FUNG</name>
<evidence type="ECO:0000256" key="4">
    <source>
        <dbReference type="ARBA" id="ARBA00012614"/>
    </source>
</evidence>
<gene>
    <name evidence="12 14" type="primary">ALG13</name>
    <name evidence="14" type="ORF">H4R18_001411</name>
</gene>
<protein>
    <recommendedName>
        <fullName evidence="5 12">UDP-N-acetylglucosamine transferase subunit ALG13</fullName>
        <ecNumber evidence="4 12">2.4.1.141</ecNumber>
    </recommendedName>
    <alternativeName>
        <fullName evidence="10 12">Asparagine-linked glycosylation protein 13</fullName>
    </alternativeName>
</protein>
<evidence type="ECO:0000256" key="1">
    <source>
        <dbReference type="ARBA" id="ARBA00004240"/>
    </source>
</evidence>
<comment type="similarity">
    <text evidence="2 12">Belongs to the glycosyltransferase 28 family.</text>
</comment>
<comment type="caution">
    <text evidence="14">The sequence shown here is derived from an EMBL/GenBank/DDBJ whole genome shotgun (WGS) entry which is preliminary data.</text>
</comment>
<comment type="subunit">
    <text evidence="3 12">Heterodimer with ALG14 to form a functional enzyme.</text>
</comment>
<dbReference type="EC" id="2.4.1.141" evidence="4 12"/>
<dbReference type="InterPro" id="IPR039042">
    <property type="entry name" value="Alg13-like"/>
</dbReference>
<evidence type="ECO:0000256" key="12">
    <source>
        <dbReference type="RuleBase" id="RU362128"/>
    </source>
</evidence>
<dbReference type="GO" id="GO:0006488">
    <property type="term" value="P:dolichol-linked oligosaccharide biosynthetic process"/>
    <property type="evidence" value="ECO:0007669"/>
    <property type="project" value="InterPro"/>
</dbReference>
<dbReference type="OrthoDB" id="20273at2759"/>
<dbReference type="Proteomes" id="UP001140217">
    <property type="component" value="Unassembled WGS sequence"/>
</dbReference>
<proteinExistence type="inferred from homology"/>
<organism evidence="14 15">
    <name type="scientific">Coemansia javaensis</name>
    <dbReference type="NCBI Taxonomy" id="2761396"/>
    <lineage>
        <taxon>Eukaryota</taxon>
        <taxon>Fungi</taxon>
        <taxon>Fungi incertae sedis</taxon>
        <taxon>Zoopagomycota</taxon>
        <taxon>Kickxellomycotina</taxon>
        <taxon>Kickxellomycetes</taxon>
        <taxon>Kickxellales</taxon>
        <taxon>Kickxellaceae</taxon>
        <taxon>Coemansia</taxon>
    </lineage>
</organism>
<evidence type="ECO:0000256" key="3">
    <source>
        <dbReference type="ARBA" id="ARBA00011198"/>
    </source>
</evidence>
<evidence type="ECO:0000259" key="13">
    <source>
        <dbReference type="Pfam" id="PF04101"/>
    </source>
</evidence>
<evidence type="ECO:0000256" key="9">
    <source>
        <dbReference type="ARBA" id="ARBA00024804"/>
    </source>
</evidence>
<reference evidence="14" key="1">
    <citation type="submission" date="2022-07" db="EMBL/GenBank/DDBJ databases">
        <title>Phylogenomic reconstructions and comparative analyses of Kickxellomycotina fungi.</title>
        <authorList>
            <person name="Reynolds N.K."/>
            <person name="Stajich J.E."/>
            <person name="Barry K."/>
            <person name="Grigoriev I.V."/>
            <person name="Crous P."/>
            <person name="Smith M.E."/>
        </authorList>
    </citation>
    <scope>NUCLEOTIDE SEQUENCE</scope>
    <source>
        <strain evidence="14">NBRC 105414</strain>
    </source>
</reference>
<evidence type="ECO:0000313" key="14">
    <source>
        <dbReference type="EMBL" id="KAJ2783928.1"/>
    </source>
</evidence>
<dbReference type="InterPro" id="IPR007235">
    <property type="entry name" value="Glyco_trans_28_C"/>
</dbReference>
<dbReference type="GO" id="GO:0004577">
    <property type="term" value="F:N-acetylglucosaminyldiphosphodolichol N-acetylglucosaminyltransferase activity"/>
    <property type="evidence" value="ECO:0007669"/>
    <property type="project" value="UniProtKB-EC"/>
</dbReference>
<evidence type="ECO:0000256" key="5">
    <source>
        <dbReference type="ARBA" id="ARBA00017468"/>
    </source>
</evidence>
<dbReference type="GO" id="GO:0005783">
    <property type="term" value="C:endoplasmic reticulum"/>
    <property type="evidence" value="ECO:0007669"/>
    <property type="project" value="UniProtKB-SubCell"/>
</dbReference>
<dbReference type="PANTHER" id="PTHR12867:SF6">
    <property type="entry name" value="N-ACETYLGLUCOSAMINYLDIPHOSPHODOLICHOL N-ACETYLGLUCOSAMINYLTRANSFERASE"/>
    <property type="match status" value="1"/>
</dbReference>
<dbReference type="Pfam" id="PF04101">
    <property type="entry name" value="Glyco_tran_28_C"/>
    <property type="match status" value="1"/>
</dbReference>
<dbReference type="AlphaFoldDB" id="A0A9W8HDT5"/>
<comment type="catalytic activity">
    <reaction evidence="11">
        <text>an N-acetyl-alpha-D-glucosaminyl-diphospho-di-trans,poly-cis-dolichol + UDP-N-acetyl-alpha-D-glucosamine = an N,N'-diacetylchitobiosyl-diphospho-di-trans,poly-cis-dolichol + UDP + H(+)</text>
        <dbReference type="Rhea" id="RHEA:23380"/>
        <dbReference type="Rhea" id="RHEA-COMP:19507"/>
        <dbReference type="Rhea" id="RHEA-COMP:19510"/>
        <dbReference type="ChEBI" id="CHEBI:15378"/>
        <dbReference type="ChEBI" id="CHEBI:57269"/>
        <dbReference type="ChEBI" id="CHEBI:57705"/>
        <dbReference type="ChEBI" id="CHEBI:58223"/>
        <dbReference type="ChEBI" id="CHEBI:58427"/>
        <dbReference type="EC" id="2.4.1.141"/>
    </reaction>
</comment>
<comment type="subcellular location">
    <subcellularLocation>
        <location evidence="1 12">Endoplasmic reticulum</location>
    </subcellularLocation>
</comment>
<dbReference type="PANTHER" id="PTHR12867">
    <property type="entry name" value="GLYCOSYL TRANSFERASE-RELATED"/>
    <property type="match status" value="1"/>
</dbReference>